<accession>A0ABS6G0R8</accession>
<organism evidence="2 3">
    <name type="scientific">Alkaliphilus flagellatus</name>
    <dbReference type="NCBI Taxonomy" id="2841507"/>
    <lineage>
        <taxon>Bacteria</taxon>
        <taxon>Bacillati</taxon>
        <taxon>Bacillota</taxon>
        <taxon>Clostridia</taxon>
        <taxon>Peptostreptococcales</taxon>
        <taxon>Natronincolaceae</taxon>
        <taxon>Alkaliphilus</taxon>
    </lineage>
</organism>
<keyword evidence="1" id="KW-1133">Transmembrane helix</keyword>
<dbReference type="EMBL" id="JAHLQK010000002">
    <property type="protein sequence ID" value="MBU5676086.1"/>
    <property type="molecule type" value="Genomic_DNA"/>
</dbReference>
<name>A0ABS6G0R8_9FIRM</name>
<reference evidence="2 3" key="1">
    <citation type="submission" date="2021-06" db="EMBL/GenBank/DDBJ databases">
        <authorList>
            <person name="Sun Q."/>
            <person name="Li D."/>
        </authorList>
    </citation>
    <scope>NUCLEOTIDE SEQUENCE [LARGE SCALE GENOMIC DNA]</scope>
    <source>
        <strain evidence="2 3">MSJ-5</strain>
    </source>
</reference>
<feature type="transmembrane region" description="Helical" evidence="1">
    <location>
        <begin position="69"/>
        <end position="89"/>
    </location>
</feature>
<keyword evidence="1" id="KW-0472">Membrane</keyword>
<sequence length="177" mass="19661">MYIIPGFLVSITTFPGVIVHELAHQLFCRITRVAVLDVCYFSLKNPAGYVTHEIPTEPIKQLLIGIGPFLINTILGALIALPGAIPVIRFGDGHTVDYFFIWLGISIAMHAFPSIQDAKNIWNGIKKEETPIWIRILATPIVGLIYLCTIASVLWFDVIYGMFVAMLIPNIIINLLA</sequence>
<keyword evidence="1" id="KW-0812">Transmembrane</keyword>
<evidence type="ECO:0000313" key="3">
    <source>
        <dbReference type="Proteomes" id="UP000779508"/>
    </source>
</evidence>
<gene>
    <name evidence="2" type="ORF">KQI88_06625</name>
</gene>
<feature type="transmembrane region" description="Helical" evidence="1">
    <location>
        <begin position="158"/>
        <end position="176"/>
    </location>
</feature>
<dbReference type="Proteomes" id="UP000779508">
    <property type="component" value="Unassembled WGS sequence"/>
</dbReference>
<protein>
    <submittedName>
        <fullName evidence="2">DUF3267 domain-containing protein</fullName>
    </submittedName>
</protein>
<evidence type="ECO:0000313" key="2">
    <source>
        <dbReference type="EMBL" id="MBU5676086.1"/>
    </source>
</evidence>
<feature type="transmembrane region" description="Helical" evidence="1">
    <location>
        <begin position="132"/>
        <end position="152"/>
    </location>
</feature>
<proteinExistence type="predicted"/>
<evidence type="ECO:0000256" key="1">
    <source>
        <dbReference type="SAM" id="Phobius"/>
    </source>
</evidence>
<keyword evidence="3" id="KW-1185">Reference proteome</keyword>
<dbReference type="RefSeq" id="WP_216415566.1">
    <property type="nucleotide sequence ID" value="NZ_JAHLQK010000002.1"/>
</dbReference>
<comment type="caution">
    <text evidence="2">The sequence shown here is derived from an EMBL/GenBank/DDBJ whole genome shotgun (WGS) entry which is preliminary data.</text>
</comment>
<feature type="transmembrane region" description="Helical" evidence="1">
    <location>
        <begin position="95"/>
        <end position="112"/>
    </location>
</feature>